<dbReference type="InterPro" id="IPR029787">
    <property type="entry name" value="Nucleotide_cyclase"/>
</dbReference>
<dbReference type="InterPro" id="IPR050697">
    <property type="entry name" value="Adenylyl/Guanylyl_Cyclase_3/4"/>
</dbReference>
<evidence type="ECO:0000256" key="1">
    <source>
        <dbReference type="ARBA" id="ARBA00005381"/>
    </source>
</evidence>
<sequence>MLLSLARRLLSAPSRLYRRRRRVREFVAAGLLDGLNGADRSRRIRVLVQLAEHGTSVAALTEATRRGQLGYLLLDDVLTPRGATYTLAQICEQSGIARPDVERWFRSMGRGVATEGSADYSEDDLRLARLLAEYRALGSADADLFGFARIVGRNTATLADTARSLIQRELDADPEHPERALRQAHEIRRFAEFQSRLLARAVTTRLGQSLRQQIHAQAMNHHDPEARQVAVCFADLVGFTTLGEQLSPSELGALTDRLDVLTTDVVAPPVRFVKTIGDAVLLLSADPTALATVAMKLLAAAQRQGLPPLHAGIAWGTAVRSAGDWIGRPLNRASRIASVAGPGEVLVDGAAMRGLDSAVVAAESAGMYPLKGFAGEHELFRLRAVGPSADEIGREPS</sequence>
<gene>
    <name evidence="3" type="ORF">Z051_15085</name>
</gene>
<dbReference type="RefSeq" id="WP_054373381.1">
    <property type="nucleotide sequence ID" value="NZ_AZYO01000038.1"/>
</dbReference>
<reference evidence="4" key="2">
    <citation type="submission" date="2015-01" db="EMBL/GenBank/DDBJ databases">
        <title>Draft genome sequence of potential hydrocarbon metabolising strain of Rhodococcus rhodochrous.</title>
        <authorList>
            <person name="Aggarwal R.K."/>
            <person name="Dawar C."/>
        </authorList>
    </citation>
    <scope>NUCLEOTIDE SEQUENCE [LARGE SCALE GENOMIC DNA]</scope>
    <source>
        <strain evidence="4">KG-21</strain>
    </source>
</reference>
<name>A0A0M9WNC5_RHORH</name>
<dbReference type="AlphaFoldDB" id="A0A0M9WNC5"/>
<proteinExistence type="inferred from homology"/>
<protein>
    <submittedName>
        <fullName evidence="3">Cyclase</fullName>
    </submittedName>
</protein>
<dbReference type="PANTHER" id="PTHR43081:SF19">
    <property type="entry name" value="PH-SENSITIVE ADENYLATE CYCLASE RV1264"/>
    <property type="match status" value="1"/>
</dbReference>
<evidence type="ECO:0000313" key="3">
    <source>
        <dbReference type="EMBL" id="KOS55421.1"/>
    </source>
</evidence>
<dbReference type="PROSITE" id="PS50125">
    <property type="entry name" value="GUANYLATE_CYCLASE_2"/>
    <property type="match status" value="1"/>
</dbReference>
<evidence type="ECO:0000259" key="2">
    <source>
        <dbReference type="PROSITE" id="PS50125"/>
    </source>
</evidence>
<dbReference type="PANTHER" id="PTHR43081">
    <property type="entry name" value="ADENYLATE CYCLASE, TERMINAL-DIFFERENTIATION SPECIFIC-RELATED"/>
    <property type="match status" value="1"/>
</dbReference>
<organism evidence="3 4">
    <name type="scientific">Rhodococcus rhodochrous KG-21</name>
    <dbReference type="NCBI Taxonomy" id="1441923"/>
    <lineage>
        <taxon>Bacteria</taxon>
        <taxon>Bacillati</taxon>
        <taxon>Actinomycetota</taxon>
        <taxon>Actinomycetes</taxon>
        <taxon>Mycobacteriales</taxon>
        <taxon>Nocardiaceae</taxon>
        <taxon>Rhodococcus</taxon>
    </lineage>
</organism>
<reference evidence="3 4" key="1">
    <citation type="journal article" date="2015" name="Genome Announc.">
        <title>Draft Genome Sequence of Rhodococcus rhodochrous Strain KG-21, a Soil Isolate from Oil Fields of Krishna-Godavari Basin, India.</title>
        <authorList>
            <person name="Dawar C."/>
            <person name="Aggarwal R.K."/>
        </authorList>
    </citation>
    <scope>NUCLEOTIDE SEQUENCE [LARGE SCALE GENOMIC DNA]</scope>
    <source>
        <strain evidence="3 4">KG-21</strain>
    </source>
</reference>
<dbReference type="SUPFAM" id="SSF55073">
    <property type="entry name" value="Nucleotide cyclase"/>
    <property type="match status" value="1"/>
</dbReference>
<dbReference type="EMBL" id="AZYO01000038">
    <property type="protein sequence ID" value="KOS55421.1"/>
    <property type="molecule type" value="Genomic_DNA"/>
</dbReference>
<dbReference type="PATRIC" id="fig|1441923.3.peg.3307"/>
<dbReference type="SMART" id="SM00044">
    <property type="entry name" value="CYCc"/>
    <property type="match status" value="1"/>
</dbReference>
<dbReference type="GO" id="GO:0006171">
    <property type="term" value="P:cAMP biosynthetic process"/>
    <property type="evidence" value="ECO:0007669"/>
    <property type="project" value="TreeGrafter"/>
</dbReference>
<dbReference type="Pfam" id="PF00211">
    <property type="entry name" value="Guanylate_cyc"/>
    <property type="match status" value="1"/>
</dbReference>
<dbReference type="Gene3D" id="3.30.70.1230">
    <property type="entry name" value="Nucleotide cyclase"/>
    <property type="match status" value="1"/>
</dbReference>
<comment type="similarity">
    <text evidence="1">Belongs to the adenylyl cyclase class-3 family.</text>
</comment>
<evidence type="ECO:0000313" key="4">
    <source>
        <dbReference type="Proteomes" id="UP000037712"/>
    </source>
</evidence>
<accession>A0A0M9WNC5</accession>
<dbReference type="Proteomes" id="UP000037712">
    <property type="component" value="Unassembled WGS sequence"/>
</dbReference>
<dbReference type="GO" id="GO:0035556">
    <property type="term" value="P:intracellular signal transduction"/>
    <property type="evidence" value="ECO:0007669"/>
    <property type="project" value="InterPro"/>
</dbReference>
<dbReference type="CDD" id="cd07302">
    <property type="entry name" value="CHD"/>
    <property type="match status" value="1"/>
</dbReference>
<dbReference type="InterPro" id="IPR001054">
    <property type="entry name" value="A/G_cyclase"/>
</dbReference>
<dbReference type="GO" id="GO:0004016">
    <property type="term" value="F:adenylate cyclase activity"/>
    <property type="evidence" value="ECO:0007669"/>
    <property type="project" value="UniProtKB-ARBA"/>
</dbReference>
<feature type="domain" description="Guanylate cyclase" evidence="2">
    <location>
        <begin position="230"/>
        <end position="337"/>
    </location>
</feature>
<comment type="caution">
    <text evidence="3">The sequence shown here is derived from an EMBL/GenBank/DDBJ whole genome shotgun (WGS) entry which is preliminary data.</text>
</comment>